<protein>
    <submittedName>
        <fullName evidence="1">Uncharacterized protein</fullName>
    </submittedName>
</protein>
<gene>
    <name evidence="1" type="ORF">PM001_LOCUS4233</name>
</gene>
<dbReference type="EMBL" id="CAKLBY020000036">
    <property type="protein sequence ID" value="CAK7910811.1"/>
    <property type="molecule type" value="Genomic_DNA"/>
</dbReference>
<proteinExistence type="predicted"/>
<evidence type="ECO:0000313" key="2">
    <source>
        <dbReference type="Proteomes" id="UP001162060"/>
    </source>
</evidence>
<sequence length="81" mass="9063">MLWVDKVLDNEVSAAAVGLLLQIEHRTKVVRDHVEAVRGKCDAYGCDGTDVLKDSNCTAGMRLKWPIQLQTWVTSAVFIYL</sequence>
<dbReference type="AlphaFoldDB" id="A0AAV1TD02"/>
<organism evidence="1 2">
    <name type="scientific">Peronospora matthiolae</name>
    <dbReference type="NCBI Taxonomy" id="2874970"/>
    <lineage>
        <taxon>Eukaryota</taxon>
        <taxon>Sar</taxon>
        <taxon>Stramenopiles</taxon>
        <taxon>Oomycota</taxon>
        <taxon>Peronosporomycetes</taxon>
        <taxon>Peronosporales</taxon>
        <taxon>Peronosporaceae</taxon>
        <taxon>Peronospora</taxon>
    </lineage>
</organism>
<name>A0AAV1TD02_9STRA</name>
<reference evidence="1" key="1">
    <citation type="submission" date="2024-01" db="EMBL/GenBank/DDBJ databases">
        <authorList>
            <person name="Webb A."/>
        </authorList>
    </citation>
    <scope>NUCLEOTIDE SEQUENCE</scope>
    <source>
        <strain evidence="1">Pm1</strain>
    </source>
</reference>
<dbReference type="Proteomes" id="UP001162060">
    <property type="component" value="Unassembled WGS sequence"/>
</dbReference>
<evidence type="ECO:0000313" key="1">
    <source>
        <dbReference type="EMBL" id="CAK7910811.1"/>
    </source>
</evidence>
<comment type="caution">
    <text evidence="1">The sequence shown here is derived from an EMBL/GenBank/DDBJ whole genome shotgun (WGS) entry which is preliminary data.</text>
</comment>
<accession>A0AAV1TD02</accession>